<dbReference type="InterPro" id="IPR013901">
    <property type="entry name" value="Anthrone_oxy"/>
</dbReference>
<feature type="transmembrane region" description="Helical" evidence="6">
    <location>
        <begin position="61"/>
        <end position="82"/>
    </location>
</feature>
<dbReference type="OrthoDB" id="5954308at2759"/>
<dbReference type="AlphaFoldDB" id="A0A6A6BTE6"/>
<evidence type="ECO:0000256" key="3">
    <source>
        <dbReference type="ARBA" id="ARBA00022989"/>
    </source>
</evidence>
<organism evidence="7 8">
    <name type="scientific">Aplosporella prunicola CBS 121167</name>
    <dbReference type="NCBI Taxonomy" id="1176127"/>
    <lineage>
        <taxon>Eukaryota</taxon>
        <taxon>Fungi</taxon>
        <taxon>Dikarya</taxon>
        <taxon>Ascomycota</taxon>
        <taxon>Pezizomycotina</taxon>
        <taxon>Dothideomycetes</taxon>
        <taxon>Dothideomycetes incertae sedis</taxon>
        <taxon>Botryosphaeriales</taxon>
        <taxon>Aplosporellaceae</taxon>
        <taxon>Aplosporella</taxon>
    </lineage>
</organism>
<protein>
    <recommendedName>
        <fullName evidence="9">DUF1772 domain-containing protein</fullName>
    </recommendedName>
</protein>
<dbReference type="PANTHER" id="PTHR35042:SF1">
    <property type="entry name" value="DUF1772-DOMAIN-CONTAINING PROTEIN"/>
    <property type="match status" value="1"/>
</dbReference>
<dbReference type="Proteomes" id="UP000799438">
    <property type="component" value="Unassembled WGS sequence"/>
</dbReference>
<evidence type="ECO:0000256" key="2">
    <source>
        <dbReference type="ARBA" id="ARBA00022692"/>
    </source>
</evidence>
<keyword evidence="8" id="KW-1185">Reference proteome</keyword>
<keyword evidence="4 6" id="KW-0472">Membrane</keyword>
<dbReference type="GO" id="GO:0016020">
    <property type="term" value="C:membrane"/>
    <property type="evidence" value="ECO:0007669"/>
    <property type="project" value="UniProtKB-SubCell"/>
</dbReference>
<dbReference type="Pfam" id="PF08592">
    <property type="entry name" value="Anthrone_oxy"/>
    <property type="match status" value="1"/>
</dbReference>
<evidence type="ECO:0000256" key="1">
    <source>
        <dbReference type="ARBA" id="ARBA00004141"/>
    </source>
</evidence>
<dbReference type="PANTHER" id="PTHR35042">
    <property type="entry name" value="ANTHRONE OXYGENASE ENCC"/>
    <property type="match status" value="1"/>
</dbReference>
<sequence length="188" mass="19996">MPEHSAQFHFQQLPGLVRTAHIVGVTSSAFLSGYIGCFSIAMVPTLGLAPAPLLAQQFESAYNIGASTAPFLALTGGISFGYLMWQQGKALTGTELNPNSTFYLYSAAAILIPSIVPFTLLAMKRVNNRLHAKAAALKNAQPGDDAWNEVGIPEEDKVKTLLGKWTWFNATRSVLTGVGALCGILAVS</sequence>
<keyword evidence="2 6" id="KW-0812">Transmembrane</keyword>
<name>A0A6A6BTE6_9PEZI</name>
<comment type="similarity">
    <text evidence="5">Belongs to the anthrone oxygenase family.</text>
</comment>
<evidence type="ECO:0000313" key="7">
    <source>
        <dbReference type="EMBL" id="KAF2147356.1"/>
    </source>
</evidence>
<comment type="subcellular location">
    <subcellularLocation>
        <location evidence="1">Membrane</location>
        <topology evidence="1">Multi-pass membrane protein</topology>
    </subcellularLocation>
</comment>
<reference evidence="7" key="1">
    <citation type="journal article" date="2020" name="Stud. Mycol.">
        <title>101 Dothideomycetes genomes: a test case for predicting lifestyles and emergence of pathogens.</title>
        <authorList>
            <person name="Haridas S."/>
            <person name="Albert R."/>
            <person name="Binder M."/>
            <person name="Bloem J."/>
            <person name="Labutti K."/>
            <person name="Salamov A."/>
            <person name="Andreopoulos B."/>
            <person name="Baker S."/>
            <person name="Barry K."/>
            <person name="Bills G."/>
            <person name="Bluhm B."/>
            <person name="Cannon C."/>
            <person name="Castanera R."/>
            <person name="Culley D."/>
            <person name="Daum C."/>
            <person name="Ezra D."/>
            <person name="Gonzalez J."/>
            <person name="Henrissat B."/>
            <person name="Kuo A."/>
            <person name="Liang C."/>
            <person name="Lipzen A."/>
            <person name="Lutzoni F."/>
            <person name="Magnuson J."/>
            <person name="Mondo S."/>
            <person name="Nolan M."/>
            <person name="Ohm R."/>
            <person name="Pangilinan J."/>
            <person name="Park H.-J."/>
            <person name="Ramirez L."/>
            <person name="Alfaro M."/>
            <person name="Sun H."/>
            <person name="Tritt A."/>
            <person name="Yoshinaga Y."/>
            <person name="Zwiers L.-H."/>
            <person name="Turgeon B."/>
            <person name="Goodwin S."/>
            <person name="Spatafora J."/>
            <person name="Crous P."/>
            <person name="Grigoriev I."/>
        </authorList>
    </citation>
    <scope>NUCLEOTIDE SEQUENCE</scope>
    <source>
        <strain evidence="7">CBS 121167</strain>
    </source>
</reference>
<feature type="transmembrane region" description="Helical" evidence="6">
    <location>
        <begin position="20"/>
        <end position="49"/>
    </location>
</feature>
<evidence type="ECO:0000256" key="6">
    <source>
        <dbReference type="SAM" id="Phobius"/>
    </source>
</evidence>
<keyword evidence="3 6" id="KW-1133">Transmembrane helix</keyword>
<gene>
    <name evidence="7" type="ORF">K452DRAFT_282362</name>
</gene>
<evidence type="ECO:0008006" key="9">
    <source>
        <dbReference type="Google" id="ProtNLM"/>
    </source>
</evidence>
<evidence type="ECO:0000313" key="8">
    <source>
        <dbReference type="Proteomes" id="UP000799438"/>
    </source>
</evidence>
<evidence type="ECO:0000256" key="4">
    <source>
        <dbReference type="ARBA" id="ARBA00023136"/>
    </source>
</evidence>
<evidence type="ECO:0000256" key="5">
    <source>
        <dbReference type="ARBA" id="ARBA00034313"/>
    </source>
</evidence>
<accession>A0A6A6BTE6</accession>
<dbReference type="RefSeq" id="XP_033403064.1">
    <property type="nucleotide sequence ID" value="XM_033539575.1"/>
</dbReference>
<dbReference type="GeneID" id="54297071"/>
<dbReference type="EMBL" id="ML995474">
    <property type="protein sequence ID" value="KAF2147356.1"/>
    <property type="molecule type" value="Genomic_DNA"/>
</dbReference>
<proteinExistence type="inferred from homology"/>
<feature type="transmembrane region" description="Helical" evidence="6">
    <location>
        <begin position="102"/>
        <end position="123"/>
    </location>
</feature>